<feature type="region of interest" description="Disordered" evidence="2">
    <location>
        <begin position="254"/>
        <end position="308"/>
    </location>
</feature>
<reference evidence="3 4" key="1">
    <citation type="submission" date="2017-05" db="EMBL/GenBank/DDBJ databases">
        <title>Draft genome sequence of Elsinoe australis.</title>
        <authorList>
            <person name="Cheng Q."/>
        </authorList>
    </citation>
    <scope>NUCLEOTIDE SEQUENCE [LARGE SCALE GENOMIC DNA]</scope>
    <source>
        <strain evidence="3 4">NL1</strain>
    </source>
</reference>
<comment type="caution">
    <text evidence="3">The sequence shown here is derived from an EMBL/GenBank/DDBJ whole genome shotgun (WGS) entry which is preliminary data.</text>
</comment>
<dbReference type="InterPro" id="IPR004000">
    <property type="entry name" value="Actin"/>
</dbReference>
<dbReference type="Gene3D" id="3.30.420.40">
    <property type="match status" value="3"/>
</dbReference>
<sequence>MPAFKDDQLLIISPGSQTTLAQLGLPESLTPARYRVRSCMFPAEKAGEFEPNKVRRKVKGAINGVKPEGEVKVEGTPAETPAQDDEPEYEEDFQSEEGAIWPIRAGQVVDWPAFYALISYVYNTVNPPFHTAVLFIAEPCWTPREHEKITQFFFEKFKIPAFAIMDSAVATSYGFGLENATVIDVGQDKADVSAIAGFMLHHNGRAAAIEDCGGEAMTQRLHQLLGGKGFNRAMCEQLKKSTICEVLPSDADIPTTTGEADQKDATANPAIAASTGGNEPTETATVETRRDAGEGAGLGSEARMEDENEGVLDVASIVTSGKMKDFIESKEKEKAEKAATKKKSGAEPAASAAKPVRLPNSKRVKNSFVYQDHALHDAMKDMNVSGNQMAEMQAAMNTAAGRKLSTEGEPNGTDGSQSKSGPIKREIEVGTERFMAASGGVLDKLADAVFRTISSVEELDKRPELWNNLVIVGNGSRIRGFKEALLSRLQSKYQISPSSATIFTSELPSNMSTPLATGMNTPQPQGQPQMHAPSGVNPLLLAATTGQNPHLNPMGQSMSGMMESRHSSHGQTPTSIKMAKIPEYFPEWKEVGYEEASFLGAQVAAKVLFTTDTGTSKGYMSRTDYNESGPQGIHECSV</sequence>
<feature type="region of interest" description="Disordered" evidence="2">
    <location>
        <begin position="328"/>
        <end position="358"/>
    </location>
</feature>
<comment type="similarity">
    <text evidence="1">Belongs to the actin family.</text>
</comment>
<gene>
    <name evidence="3" type="ORF">B9Z65_1702</name>
</gene>
<feature type="compositionally biased region" description="Basic and acidic residues" evidence="2">
    <location>
        <begin position="328"/>
        <end position="339"/>
    </location>
</feature>
<accession>A0A2P7Z6Z8</accession>
<dbReference type="PANTHER" id="PTHR11937">
    <property type="entry name" value="ACTIN"/>
    <property type="match status" value="1"/>
</dbReference>
<evidence type="ECO:0000313" key="4">
    <source>
        <dbReference type="Proteomes" id="UP000243723"/>
    </source>
</evidence>
<evidence type="ECO:0000256" key="1">
    <source>
        <dbReference type="RuleBase" id="RU000487"/>
    </source>
</evidence>
<evidence type="ECO:0008006" key="5">
    <source>
        <dbReference type="Google" id="ProtNLM"/>
    </source>
</evidence>
<dbReference type="Proteomes" id="UP000243723">
    <property type="component" value="Unassembled WGS sequence"/>
</dbReference>
<name>A0A2P7Z6Z8_9PEZI</name>
<dbReference type="STRING" id="40998.A0A2P7Z6Z8"/>
<evidence type="ECO:0000313" key="3">
    <source>
        <dbReference type="EMBL" id="PSK43985.1"/>
    </source>
</evidence>
<dbReference type="SMART" id="SM00268">
    <property type="entry name" value="ACTIN"/>
    <property type="match status" value="1"/>
</dbReference>
<dbReference type="Pfam" id="PF00022">
    <property type="entry name" value="Actin"/>
    <property type="match status" value="1"/>
</dbReference>
<dbReference type="Gene3D" id="3.90.640.60">
    <property type="match status" value="1"/>
</dbReference>
<feature type="compositionally biased region" description="Polar residues" evidence="2">
    <location>
        <begin position="275"/>
        <end position="286"/>
    </location>
</feature>
<feature type="region of interest" description="Disordered" evidence="2">
    <location>
        <begin position="68"/>
        <end position="89"/>
    </location>
</feature>
<dbReference type="EMBL" id="NHZQ01000297">
    <property type="protein sequence ID" value="PSK43985.1"/>
    <property type="molecule type" value="Genomic_DNA"/>
</dbReference>
<dbReference type="SUPFAM" id="SSF53067">
    <property type="entry name" value="Actin-like ATPase domain"/>
    <property type="match status" value="2"/>
</dbReference>
<proteinExistence type="inferred from homology"/>
<organism evidence="3 4">
    <name type="scientific">Elsinoe australis</name>
    <dbReference type="NCBI Taxonomy" id="40998"/>
    <lineage>
        <taxon>Eukaryota</taxon>
        <taxon>Fungi</taxon>
        <taxon>Dikarya</taxon>
        <taxon>Ascomycota</taxon>
        <taxon>Pezizomycotina</taxon>
        <taxon>Dothideomycetes</taxon>
        <taxon>Dothideomycetidae</taxon>
        <taxon>Myriangiales</taxon>
        <taxon>Elsinoaceae</taxon>
        <taxon>Elsinoe</taxon>
    </lineage>
</organism>
<protein>
    <recommendedName>
        <fullName evidence="5">Actin-like ATPase domain-containing protein</fullName>
    </recommendedName>
</protein>
<dbReference type="AlphaFoldDB" id="A0A2P7Z6Z8"/>
<evidence type="ECO:0000256" key="2">
    <source>
        <dbReference type="SAM" id="MobiDB-lite"/>
    </source>
</evidence>
<keyword evidence="4" id="KW-1185">Reference proteome</keyword>
<feature type="region of interest" description="Disordered" evidence="2">
    <location>
        <begin position="397"/>
        <end position="423"/>
    </location>
</feature>
<dbReference type="OrthoDB" id="74201at2759"/>
<dbReference type="InterPro" id="IPR043129">
    <property type="entry name" value="ATPase_NBD"/>
</dbReference>